<proteinExistence type="predicted"/>
<evidence type="ECO:0000313" key="2">
    <source>
        <dbReference type="Proteomes" id="UP001163223"/>
    </source>
</evidence>
<reference evidence="1" key="1">
    <citation type="submission" date="2022-11" db="EMBL/GenBank/DDBJ databases">
        <title>beta-Carotene-producing bacterium, Jeongeuplla avenae sp. nov., alleviates the salt stress of Arabidopsis seedlings.</title>
        <authorList>
            <person name="Jiang L."/>
            <person name="Lee J."/>
        </authorList>
    </citation>
    <scope>NUCLEOTIDE SEQUENCE</scope>
    <source>
        <strain evidence="1">DY_R2A_6</strain>
    </source>
</reference>
<organism evidence="1 2">
    <name type="scientific">Antarcticirhabdus aurantiaca</name>
    <dbReference type="NCBI Taxonomy" id="2606717"/>
    <lineage>
        <taxon>Bacteria</taxon>
        <taxon>Pseudomonadati</taxon>
        <taxon>Pseudomonadota</taxon>
        <taxon>Alphaproteobacteria</taxon>
        <taxon>Hyphomicrobiales</taxon>
        <taxon>Aurantimonadaceae</taxon>
        <taxon>Antarcticirhabdus</taxon>
    </lineage>
</organism>
<gene>
    <name evidence="1" type="ORF">OXU80_07770</name>
</gene>
<name>A0ACD4NTK8_9HYPH</name>
<keyword evidence="2" id="KW-1185">Reference proteome</keyword>
<sequence length="54" mass="5726">MEASLFSPIHFAILVLYTQPLLGLAAGTPAGLLIPPTYTLPGWGLFQDLSMLAP</sequence>
<dbReference type="EMBL" id="CP113520">
    <property type="protein sequence ID" value="WAJ30093.1"/>
    <property type="molecule type" value="Genomic_DNA"/>
</dbReference>
<accession>A0ACD4NTK8</accession>
<dbReference type="Proteomes" id="UP001163223">
    <property type="component" value="Chromosome"/>
</dbReference>
<evidence type="ECO:0000313" key="1">
    <source>
        <dbReference type="EMBL" id="WAJ30093.1"/>
    </source>
</evidence>
<protein>
    <submittedName>
        <fullName evidence="1">Uncharacterized protein</fullName>
    </submittedName>
</protein>